<evidence type="ECO:0000313" key="3">
    <source>
        <dbReference type="EMBL" id="SEW23266.1"/>
    </source>
</evidence>
<dbReference type="AlphaFoldDB" id="A0A1I0Q8F2"/>
<feature type="transmembrane region" description="Helical" evidence="1">
    <location>
        <begin position="62"/>
        <end position="80"/>
    </location>
</feature>
<organism evidence="3 4">
    <name type="scientific">Thermococcus thioreducens</name>
    <dbReference type="NCBI Taxonomy" id="277988"/>
    <lineage>
        <taxon>Archaea</taxon>
        <taxon>Methanobacteriati</taxon>
        <taxon>Methanobacteriota</taxon>
        <taxon>Thermococci</taxon>
        <taxon>Thermococcales</taxon>
        <taxon>Thermococcaceae</taxon>
        <taxon>Thermococcus</taxon>
    </lineage>
</organism>
<protein>
    <submittedName>
        <fullName evidence="3">Uncharacterized protein</fullName>
    </submittedName>
</protein>
<keyword evidence="1" id="KW-0472">Membrane</keyword>
<reference evidence="2 5" key="1">
    <citation type="submission" date="2016-04" db="EMBL/GenBank/DDBJ databases">
        <title>Complete genome sequence of Thermococcus thioreducens type strain OGL-20P.</title>
        <authorList>
            <person name="Oger P.M."/>
        </authorList>
    </citation>
    <scope>NUCLEOTIDE SEQUENCE [LARGE SCALE GENOMIC DNA]</scope>
    <source>
        <strain evidence="2 5">OGL-20P</strain>
    </source>
</reference>
<evidence type="ECO:0000256" key="1">
    <source>
        <dbReference type="SAM" id="Phobius"/>
    </source>
</evidence>
<dbReference type="KEGG" id="ttd:A3L14_10945"/>
<dbReference type="EMBL" id="CP015105">
    <property type="protein sequence ID" value="ASJ13363.1"/>
    <property type="molecule type" value="Genomic_DNA"/>
</dbReference>
<evidence type="ECO:0000313" key="2">
    <source>
        <dbReference type="EMBL" id="ASJ13363.1"/>
    </source>
</evidence>
<dbReference type="RefSeq" id="WP_074631542.1">
    <property type="nucleotide sequence ID" value="NZ_CP015105.1"/>
</dbReference>
<feature type="transmembrane region" description="Helical" evidence="1">
    <location>
        <begin position="7"/>
        <end position="24"/>
    </location>
</feature>
<evidence type="ECO:0000313" key="5">
    <source>
        <dbReference type="Proteomes" id="UP000250136"/>
    </source>
</evidence>
<feature type="transmembrane region" description="Helical" evidence="1">
    <location>
        <begin position="36"/>
        <end position="55"/>
    </location>
</feature>
<reference evidence="4" key="2">
    <citation type="submission" date="2016-10" db="EMBL/GenBank/DDBJ databases">
        <authorList>
            <person name="Varghese N."/>
            <person name="Submissions S."/>
        </authorList>
    </citation>
    <scope>NUCLEOTIDE SEQUENCE [LARGE SCALE GENOMIC DNA]</scope>
    <source>
        <strain evidence="4">OGL-20</strain>
    </source>
</reference>
<sequence length="106" mass="11484">MVDLKTGAILAAVYLVPFLILMPPDSTNSPGAVFLWFLYPVVAGILLLVTAIVAWKVFDIDFLPWGLALIVGAPLLTMLLSPIFSLMWGFYIVPTMVVFLVGATQG</sequence>
<dbReference type="OrthoDB" id="375923at2157"/>
<reference evidence="3" key="3">
    <citation type="submission" date="2016-10" db="EMBL/GenBank/DDBJ databases">
        <authorList>
            <person name="de Groot N.N."/>
        </authorList>
    </citation>
    <scope>NUCLEOTIDE SEQUENCE [LARGE SCALE GENOMIC DNA]</scope>
    <source>
        <strain evidence="3">OGL-20</strain>
    </source>
</reference>
<keyword evidence="1" id="KW-0812">Transmembrane</keyword>
<gene>
    <name evidence="2" type="ORF">A3L14_10945</name>
    <name evidence="3" type="ORF">SAMN05216170_2296</name>
</gene>
<dbReference type="Proteomes" id="UP000182125">
    <property type="component" value="Unassembled WGS sequence"/>
</dbReference>
<dbReference type="Proteomes" id="UP000250136">
    <property type="component" value="Chromosome"/>
</dbReference>
<dbReference type="EMBL" id="FOIW01000003">
    <property type="protein sequence ID" value="SEW23266.1"/>
    <property type="molecule type" value="Genomic_DNA"/>
</dbReference>
<keyword evidence="5" id="KW-1185">Reference proteome</keyword>
<evidence type="ECO:0000313" key="4">
    <source>
        <dbReference type="Proteomes" id="UP000182125"/>
    </source>
</evidence>
<feature type="transmembrane region" description="Helical" evidence="1">
    <location>
        <begin position="86"/>
        <end position="104"/>
    </location>
</feature>
<keyword evidence="1" id="KW-1133">Transmembrane helix</keyword>
<dbReference type="GeneID" id="33334949"/>
<name>A0A1I0Q8F2_9EURY</name>
<proteinExistence type="predicted"/>
<accession>A0A1I0Q8F2</accession>